<feature type="domain" description="Nin one binding (NOB1) Zn-ribbon-like" evidence="1">
    <location>
        <begin position="16"/>
        <end position="72"/>
    </location>
</feature>
<evidence type="ECO:0000259" key="1">
    <source>
        <dbReference type="Pfam" id="PF08772"/>
    </source>
</evidence>
<dbReference type="SUPFAM" id="SSF144206">
    <property type="entry name" value="NOB1 zinc finger-like"/>
    <property type="match status" value="1"/>
</dbReference>
<name>A0AAV4HNF2_9GAST</name>
<dbReference type="GO" id="GO:0030490">
    <property type="term" value="P:maturation of SSU-rRNA"/>
    <property type="evidence" value="ECO:0007669"/>
    <property type="project" value="TreeGrafter"/>
</dbReference>
<evidence type="ECO:0000313" key="3">
    <source>
        <dbReference type="Proteomes" id="UP000762676"/>
    </source>
</evidence>
<dbReference type="Proteomes" id="UP000762676">
    <property type="component" value="Unassembled WGS sequence"/>
</dbReference>
<keyword evidence="3" id="KW-1185">Reference proteome</keyword>
<gene>
    <name evidence="2" type="ORF">ElyMa_006379800</name>
</gene>
<organism evidence="2 3">
    <name type="scientific">Elysia marginata</name>
    <dbReference type="NCBI Taxonomy" id="1093978"/>
    <lineage>
        <taxon>Eukaryota</taxon>
        <taxon>Metazoa</taxon>
        <taxon>Spiralia</taxon>
        <taxon>Lophotrochozoa</taxon>
        <taxon>Mollusca</taxon>
        <taxon>Gastropoda</taxon>
        <taxon>Heterobranchia</taxon>
        <taxon>Euthyneura</taxon>
        <taxon>Panpulmonata</taxon>
        <taxon>Sacoglossa</taxon>
        <taxon>Placobranchoidea</taxon>
        <taxon>Plakobranchidae</taxon>
        <taxon>Elysia</taxon>
    </lineage>
</organism>
<proteinExistence type="predicted"/>
<dbReference type="GO" id="GO:0004521">
    <property type="term" value="F:RNA endonuclease activity"/>
    <property type="evidence" value="ECO:0007669"/>
    <property type="project" value="TreeGrafter"/>
</dbReference>
<dbReference type="EMBL" id="BMAT01012815">
    <property type="protein sequence ID" value="GFR99687.1"/>
    <property type="molecule type" value="Genomic_DNA"/>
</dbReference>
<dbReference type="InterPro" id="IPR036283">
    <property type="entry name" value="NOB1_Zf-like_sf"/>
</dbReference>
<dbReference type="Gene3D" id="6.20.210.10">
    <property type="entry name" value="Nin one binding (NOB1), Zn-ribbon-like"/>
    <property type="match status" value="1"/>
</dbReference>
<dbReference type="GO" id="GO:0030688">
    <property type="term" value="C:preribosome, small subunit precursor"/>
    <property type="evidence" value="ECO:0007669"/>
    <property type="project" value="TreeGrafter"/>
</dbReference>
<evidence type="ECO:0000313" key="2">
    <source>
        <dbReference type="EMBL" id="GFR99687.1"/>
    </source>
</evidence>
<dbReference type="PANTHER" id="PTHR12814:SF2">
    <property type="entry name" value="RNA-BINDING PROTEIN NOB1"/>
    <property type="match status" value="1"/>
</dbReference>
<dbReference type="PANTHER" id="PTHR12814">
    <property type="entry name" value="RNA-BINDING PROTEIN NOB1"/>
    <property type="match status" value="1"/>
</dbReference>
<dbReference type="AlphaFoldDB" id="A0AAV4HNF2"/>
<accession>A0AAV4HNF2</accession>
<dbReference type="Pfam" id="PF08772">
    <property type="entry name" value="Zn_ribbon_NOB1"/>
    <property type="match status" value="1"/>
</dbReference>
<dbReference type="InterPro" id="IPR039907">
    <property type="entry name" value="NOB1"/>
</dbReference>
<protein>
    <submittedName>
        <fullName evidence="2">RNA-binding protein NOB1</fullName>
    </submittedName>
</protein>
<sequence length="146" mass="16491">MNKVQRILYSVPGKARITKDTSKKFCPHCGNPTLKRLSTSIDEDGTVRYWLAKNYTIRTRGTKYSLPKPQGGKYALNPVLCADQPMPHQRAPRKAMQRVDILSDDIVAGSSPFRVNDVTSRAAHLGIINKHPPQWAKRNPNEGRRK</sequence>
<reference evidence="2 3" key="1">
    <citation type="journal article" date="2021" name="Elife">
        <title>Chloroplast acquisition without the gene transfer in kleptoplastic sea slugs, Plakobranchus ocellatus.</title>
        <authorList>
            <person name="Maeda T."/>
            <person name="Takahashi S."/>
            <person name="Yoshida T."/>
            <person name="Shimamura S."/>
            <person name="Takaki Y."/>
            <person name="Nagai Y."/>
            <person name="Toyoda A."/>
            <person name="Suzuki Y."/>
            <person name="Arimoto A."/>
            <person name="Ishii H."/>
            <person name="Satoh N."/>
            <person name="Nishiyama T."/>
            <person name="Hasebe M."/>
            <person name="Maruyama T."/>
            <person name="Minagawa J."/>
            <person name="Obokata J."/>
            <person name="Shigenobu S."/>
        </authorList>
    </citation>
    <scope>NUCLEOTIDE SEQUENCE [LARGE SCALE GENOMIC DNA]</scope>
</reference>
<dbReference type="InterPro" id="IPR014881">
    <property type="entry name" value="NOB1_Zn-bd"/>
</dbReference>
<comment type="caution">
    <text evidence="2">The sequence shown here is derived from an EMBL/GenBank/DDBJ whole genome shotgun (WGS) entry which is preliminary data.</text>
</comment>
<feature type="non-terminal residue" evidence="2">
    <location>
        <position position="146"/>
    </location>
</feature>